<reference evidence="1" key="2">
    <citation type="journal article" date="2015" name="Fish Shellfish Immunol.">
        <title>Early steps in the European eel (Anguilla anguilla)-Vibrio vulnificus interaction in the gills: Role of the RtxA13 toxin.</title>
        <authorList>
            <person name="Callol A."/>
            <person name="Pajuelo D."/>
            <person name="Ebbesson L."/>
            <person name="Teles M."/>
            <person name="MacKenzie S."/>
            <person name="Amaro C."/>
        </authorList>
    </citation>
    <scope>NUCLEOTIDE SEQUENCE</scope>
</reference>
<accession>A0A0E9UCE2</accession>
<dbReference type="EMBL" id="GBXM01045712">
    <property type="protein sequence ID" value="JAH62865.1"/>
    <property type="molecule type" value="Transcribed_RNA"/>
</dbReference>
<protein>
    <submittedName>
        <fullName evidence="1">Uncharacterized protein</fullName>
    </submittedName>
</protein>
<organism evidence="1">
    <name type="scientific">Anguilla anguilla</name>
    <name type="common">European freshwater eel</name>
    <name type="synonym">Muraena anguilla</name>
    <dbReference type="NCBI Taxonomy" id="7936"/>
    <lineage>
        <taxon>Eukaryota</taxon>
        <taxon>Metazoa</taxon>
        <taxon>Chordata</taxon>
        <taxon>Craniata</taxon>
        <taxon>Vertebrata</taxon>
        <taxon>Euteleostomi</taxon>
        <taxon>Actinopterygii</taxon>
        <taxon>Neopterygii</taxon>
        <taxon>Teleostei</taxon>
        <taxon>Anguilliformes</taxon>
        <taxon>Anguillidae</taxon>
        <taxon>Anguilla</taxon>
    </lineage>
</organism>
<proteinExistence type="predicted"/>
<evidence type="ECO:0000313" key="1">
    <source>
        <dbReference type="EMBL" id="JAH62865.1"/>
    </source>
</evidence>
<sequence>MGIQSCISSRSQLYAMTRYTCYFPLQSLLTTAASNHYHNLSPKFHKNCYFQSIL</sequence>
<name>A0A0E9UCE2_ANGAN</name>
<dbReference type="AlphaFoldDB" id="A0A0E9UCE2"/>
<reference evidence="1" key="1">
    <citation type="submission" date="2014-11" db="EMBL/GenBank/DDBJ databases">
        <authorList>
            <person name="Amaro Gonzalez C."/>
        </authorList>
    </citation>
    <scope>NUCLEOTIDE SEQUENCE</scope>
</reference>